<evidence type="ECO:0000259" key="3">
    <source>
        <dbReference type="PROSITE" id="PS00623"/>
    </source>
</evidence>
<gene>
    <name evidence="5" type="ORF">EYZ11_007077</name>
</gene>
<protein>
    <recommendedName>
        <fullName evidence="3 4">Glucose-methanol-choline oxidoreductase N-terminal domain-containing protein</fullName>
    </recommendedName>
</protein>
<dbReference type="Proteomes" id="UP000308092">
    <property type="component" value="Unassembled WGS sequence"/>
</dbReference>
<evidence type="ECO:0000313" key="5">
    <source>
        <dbReference type="EMBL" id="THC93458.1"/>
    </source>
</evidence>
<dbReference type="InterPro" id="IPR007867">
    <property type="entry name" value="GMC_OxRtase_C"/>
</dbReference>
<dbReference type="PRINTS" id="PR00081">
    <property type="entry name" value="GDHRDH"/>
</dbReference>
<dbReference type="PANTHER" id="PTHR11552">
    <property type="entry name" value="GLUCOSE-METHANOL-CHOLINE GMC OXIDOREDUCTASE"/>
    <property type="match status" value="1"/>
</dbReference>
<dbReference type="InterPro" id="IPR000172">
    <property type="entry name" value="GMC_OxRdtase_N"/>
</dbReference>
<dbReference type="Gene3D" id="3.50.50.60">
    <property type="entry name" value="FAD/NAD(P)-binding domain"/>
    <property type="match status" value="1"/>
</dbReference>
<dbReference type="Gene3D" id="3.40.50.720">
    <property type="entry name" value="NAD(P)-binding Rossmann-like Domain"/>
    <property type="match status" value="1"/>
</dbReference>
<evidence type="ECO:0000259" key="4">
    <source>
        <dbReference type="PROSITE" id="PS00624"/>
    </source>
</evidence>
<evidence type="ECO:0000256" key="2">
    <source>
        <dbReference type="RuleBase" id="RU003968"/>
    </source>
</evidence>
<dbReference type="GO" id="GO:0016614">
    <property type="term" value="F:oxidoreductase activity, acting on CH-OH group of donors"/>
    <property type="evidence" value="ECO:0007669"/>
    <property type="project" value="InterPro"/>
</dbReference>
<dbReference type="VEuPathDB" id="FungiDB:EYZ11_007077"/>
<comment type="caution">
    <text evidence="5">The sequence shown here is derived from an EMBL/GenBank/DDBJ whole genome shotgun (WGS) entry which is preliminary data.</text>
</comment>
<dbReference type="GO" id="GO:0050660">
    <property type="term" value="F:flavin adenine dinucleotide binding"/>
    <property type="evidence" value="ECO:0007669"/>
    <property type="project" value="InterPro"/>
</dbReference>
<dbReference type="Gene3D" id="3.30.560.10">
    <property type="entry name" value="Glucose Oxidase, domain 3"/>
    <property type="match status" value="1"/>
</dbReference>
<dbReference type="PANTHER" id="PTHR11552:SF111">
    <property type="entry name" value="GLUCOSE-METHANOL-CHOLINE OXIDOREDUCTASE N-TERMINAL DOMAIN-CONTAINING PROTEIN"/>
    <property type="match status" value="1"/>
</dbReference>
<feature type="domain" description="Glucose-methanol-choline oxidoreductase N-terminal" evidence="3">
    <location>
        <begin position="380"/>
        <end position="403"/>
    </location>
</feature>
<dbReference type="SUPFAM" id="SSF51735">
    <property type="entry name" value="NAD(P)-binding Rossmann-fold domains"/>
    <property type="match status" value="1"/>
</dbReference>
<dbReference type="Pfam" id="PF00732">
    <property type="entry name" value="GMC_oxred_N"/>
    <property type="match status" value="1"/>
</dbReference>
<keyword evidence="6" id="KW-1185">Reference proteome</keyword>
<dbReference type="InterPro" id="IPR012132">
    <property type="entry name" value="GMC_OxRdtase"/>
</dbReference>
<dbReference type="PROSITE" id="PS00624">
    <property type="entry name" value="GMC_OXRED_2"/>
    <property type="match status" value="1"/>
</dbReference>
<dbReference type="PROSITE" id="PS00623">
    <property type="entry name" value="GMC_OXRED_1"/>
    <property type="match status" value="1"/>
</dbReference>
<sequence length="854" mass="92149">MCSAPVVCSLSASSMMVASRHLVLVTGAATATSGIGFELVAQLMAKASYHVLLGARSHEKGHAAVQALRSRGLPGSVEMLHIDVTDDSVIESAVRSVEQSFGYLDVLVNNAAVSAMTLPRLRDQMRDAFDTNATGPAVVTSVFAPLLQRSTAASRRIINITSGAGSIARRLDPSSPIYKVQQVQYRASKAALHMVTACQVAEYEPQGIKVFLYDPGFTQSNLGPHNTAANGARTAEDSVRPLMAVLEGERDHESGQILHNTELSNPRLPTGARTPKPTMFISSLLPGLLAVATIVSATPANNQRVHYVIIGAGPAGYVTAEKLTQNPRVMVTLLEAGPDGSTDPLITTPAKFFDTQEYMWPYNTQPEPNLGGLTPNLWQGRMLGGGSGVNGMLYCRGSASVFDEWAEISGNKGLAWRSLLEDFKKTAHYRSDPTDSDYAQVVDQQAFGDGPLEITRARKLVSFDEPFANALKNTLHLDEIDMISGTGIGVSLGLETIRASNRTRSYAVNAYGDRMAGRPNFRLIHDAWVQHIGFHRQTAQNVVYTNRRNQTLTIQADEVIVAAGAINSPQLLMLSGIGPKEKLAALKIPLVADIPEVGGNLYDHHYSVMQFQAAASVETAWQWSENATGAAIAQAQYTRHGGGPLGRNNGDVYGALRLPDAVFEAVNSSHYLQLPRDRPHVIYEYASTPFLPSSPNVSIMAAFVAVVQPEATGYVTLNTSDYRDAPLIRSNYYGSAGDKAAIQYGYKQLREIMHSDALSPFLGEELFPGKNVTLDLDIWAAIQQGAQSFHHALGTVALGTVLDRDWRVKGLKGIRVVGSAAMPRPPTCMTQAPSYAVAHRAALDIIRADSLAHR</sequence>
<dbReference type="InterPro" id="IPR002347">
    <property type="entry name" value="SDR_fam"/>
</dbReference>
<dbReference type="AlphaFoldDB" id="A0A4S3JGA3"/>
<evidence type="ECO:0000256" key="1">
    <source>
        <dbReference type="ARBA" id="ARBA00010790"/>
    </source>
</evidence>
<dbReference type="EMBL" id="SOSA01000264">
    <property type="protein sequence ID" value="THC93458.1"/>
    <property type="molecule type" value="Genomic_DNA"/>
</dbReference>
<dbReference type="SUPFAM" id="SSF51905">
    <property type="entry name" value="FAD/NAD(P)-binding domain"/>
    <property type="match status" value="1"/>
</dbReference>
<evidence type="ECO:0000313" key="6">
    <source>
        <dbReference type="Proteomes" id="UP000308092"/>
    </source>
</evidence>
<dbReference type="Pfam" id="PF00106">
    <property type="entry name" value="adh_short"/>
    <property type="match status" value="1"/>
</dbReference>
<reference evidence="5 6" key="1">
    <citation type="submission" date="2019-03" db="EMBL/GenBank/DDBJ databases">
        <title>The genome sequence of a newly discovered highly antifungal drug resistant Aspergillus species, Aspergillus tanneri NIH 1004.</title>
        <authorList>
            <person name="Mounaud S."/>
            <person name="Singh I."/>
            <person name="Joardar V."/>
            <person name="Pakala S."/>
            <person name="Pakala S."/>
            <person name="Venepally P."/>
            <person name="Hoover J."/>
            <person name="Nierman W."/>
            <person name="Chung J."/>
            <person name="Losada L."/>
        </authorList>
    </citation>
    <scope>NUCLEOTIDE SEQUENCE [LARGE SCALE GENOMIC DNA]</scope>
    <source>
        <strain evidence="5 6">NIH1004</strain>
    </source>
</reference>
<dbReference type="SUPFAM" id="SSF54373">
    <property type="entry name" value="FAD-linked reductases, C-terminal domain"/>
    <property type="match status" value="1"/>
</dbReference>
<feature type="domain" description="Glucose-methanol-choline oxidoreductase N-terminal" evidence="4">
    <location>
        <begin position="564"/>
        <end position="578"/>
    </location>
</feature>
<dbReference type="InterPro" id="IPR036188">
    <property type="entry name" value="FAD/NAD-bd_sf"/>
</dbReference>
<accession>A0A4S3JGA3</accession>
<dbReference type="InterPro" id="IPR036291">
    <property type="entry name" value="NAD(P)-bd_dom_sf"/>
</dbReference>
<dbReference type="Pfam" id="PF05199">
    <property type="entry name" value="GMC_oxred_C"/>
    <property type="match status" value="1"/>
</dbReference>
<proteinExistence type="inferred from homology"/>
<comment type="similarity">
    <text evidence="1 2">Belongs to the GMC oxidoreductase family.</text>
</comment>
<keyword evidence="2" id="KW-0285">Flavoprotein</keyword>
<dbReference type="STRING" id="1220188.A0A4S3JGA3"/>
<organism evidence="5 6">
    <name type="scientific">Aspergillus tanneri</name>
    <dbReference type="NCBI Taxonomy" id="1220188"/>
    <lineage>
        <taxon>Eukaryota</taxon>
        <taxon>Fungi</taxon>
        <taxon>Dikarya</taxon>
        <taxon>Ascomycota</taxon>
        <taxon>Pezizomycotina</taxon>
        <taxon>Eurotiomycetes</taxon>
        <taxon>Eurotiomycetidae</taxon>
        <taxon>Eurotiales</taxon>
        <taxon>Aspergillaceae</taxon>
        <taxon>Aspergillus</taxon>
        <taxon>Aspergillus subgen. Circumdati</taxon>
    </lineage>
</organism>
<name>A0A4S3JGA3_9EURO</name>
<keyword evidence="2" id="KW-0274">FAD</keyword>